<dbReference type="Proteomes" id="UP000614601">
    <property type="component" value="Unassembled WGS sequence"/>
</dbReference>
<dbReference type="GO" id="GO:0016887">
    <property type="term" value="F:ATP hydrolysis activity"/>
    <property type="evidence" value="ECO:0007669"/>
    <property type="project" value="InterPro"/>
</dbReference>
<dbReference type="Gene3D" id="3.40.50.300">
    <property type="entry name" value="P-loop containing nucleotide triphosphate hydrolases"/>
    <property type="match status" value="1"/>
</dbReference>
<dbReference type="InterPro" id="IPR050168">
    <property type="entry name" value="AAA_ATPase_domain"/>
</dbReference>
<reference evidence="4" key="1">
    <citation type="submission" date="2020-09" db="EMBL/GenBank/DDBJ databases">
        <authorList>
            <person name="Kikuchi T."/>
        </authorList>
    </citation>
    <scope>NUCLEOTIDE SEQUENCE</scope>
    <source>
        <strain evidence="4">SH1</strain>
    </source>
</reference>
<dbReference type="Gene3D" id="1.10.8.60">
    <property type="match status" value="1"/>
</dbReference>
<name>A0A811JQL9_9BILA</name>
<keyword evidence="5" id="KW-1185">Reference proteome</keyword>
<evidence type="ECO:0000256" key="1">
    <source>
        <dbReference type="ARBA" id="ARBA00022741"/>
    </source>
</evidence>
<comment type="caution">
    <text evidence="4">The sequence shown here is derived from an EMBL/GenBank/DDBJ whole genome shotgun (WGS) entry which is preliminary data.</text>
</comment>
<organism evidence="4 5">
    <name type="scientific">Bursaphelenchus okinawaensis</name>
    <dbReference type="NCBI Taxonomy" id="465554"/>
    <lineage>
        <taxon>Eukaryota</taxon>
        <taxon>Metazoa</taxon>
        <taxon>Ecdysozoa</taxon>
        <taxon>Nematoda</taxon>
        <taxon>Chromadorea</taxon>
        <taxon>Rhabditida</taxon>
        <taxon>Tylenchina</taxon>
        <taxon>Tylenchomorpha</taxon>
        <taxon>Aphelenchoidea</taxon>
        <taxon>Aphelenchoididae</taxon>
        <taxon>Bursaphelenchus</taxon>
    </lineage>
</organism>
<dbReference type="SUPFAM" id="SSF52540">
    <property type="entry name" value="P-loop containing nucleoside triphosphate hydrolases"/>
    <property type="match status" value="1"/>
</dbReference>
<keyword evidence="2" id="KW-0067">ATP-binding</keyword>
<accession>A0A811JQL9</accession>
<evidence type="ECO:0000313" key="4">
    <source>
        <dbReference type="EMBL" id="CAD5205604.1"/>
    </source>
</evidence>
<dbReference type="EMBL" id="CAJFCW020000001">
    <property type="protein sequence ID" value="CAG9078301.1"/>
    <property type="molecule type" value="Genomic_DNA"/>
</dbReference>
<dbReference type="PANTHER" id="PTHR23077">
    <property type="entry name" value="AAA-FAMILY ATPASE"/>
    <property type="match status" value="1"/>
</dbReference>
<evidence type="ECO:0000259" key="3">
    <source>
        <dbReference type="Pfam" id="PF00004"/>
    </source>
</evidence>
<proteinExistence type="predicted"/>
<dbReference type="InterPro" id="IPR027417">
    <property type="entry name" value="P-loop_NTPase"/>
</dbReference>
<gene>
    <name evidence="4" type="ORF">BOKJ2_LOCUS288</name>
</gene>
<sequence>MNGGFPFDDLPFLIRRDVIDIATINDSSFLLNLRLVNKKWNVLIQSVLQHRSWLIQRKRLDFGLLKQMPTLPTTSVTLKGLATLVKDDDDYYDSDQDSPFSWRNNPEYNILREFIERRDLGTDKNAYFLHGTSGNGTTYLMNCISKTYQEQYHTVYVHGKSYTVKPNKLRLLNAFKEALSNTPCLLIIDDADKLVFEYRSNYVDEWYEQKGKFQDLMESVRNVTGLKIILTSNECTLYKTEFNKFLYNIQHIPYIAQKERLYILRKFTADLNFDPEIRAASLVRSLNGHVVKAVHCVCRRAASLAILKGASTITREDFSKAIQYVVFRQGVRPFVIRPCLNVSALQNPLVQRNYQMCTKVDST</sequence>
<dbReference type="GO" id="GO:0005524">
    <property type="term" value="F:ATP binding"/>
    <property type="evidence" value="ECO:0007669"/>
    <property type="project" value="UniProtKB-KW"/>
</dbReference>
<keyword evidence="1" id="KW-0547">Nucleotide-binding</keyword>
<dbReference type="AlphaFoldDB" id="A0A811JQL9"/>
<protein>
    <recommendedName>
        <fullName evidence="3">ATPase AAA-type core domain-containing protein</fullName>
    </recommendedName>
</protein>
<dbReference type="PANTHER" id="PTHR23077:SF171">
    <property type="entry name" value="NUCLEAR VALOSIN-CONTAINING PROTEIN-LIKE"/>
    <property type="match status" value="1"/>
</dbReference>
<dbReference type="Proteomes" id="UP000783686">
    <property type="component" value="Unassembled WGS sequence"/>
</dbReference>
<dbReference type="EMBL" id="CAJFDH010000001">
    <property type="protein sequence ID" value="CAD5205604.1"/>
    <property type="molecule type" value="Genomic_DNA"/>
</dbReference>
<dbReference type="InterPro" id="IPR003959">
    <property type="entry name" value="ATPase_AAA_core"/>
</dbReference>
<dbReference type="OrthoDB" id="10355896at2759"/>
<feature type="domain" description="ATPase AAA-type core" evidence="3">
    <location>
        <begin position="128"/>
        <end position="239"/>
    </location>
</feature>
<evidence type="ECO:0000256" key="2">
    <source>
        <dbReference type="ARBA" id="ARBA00022840"/>
    </source>
</evidence>
<evidence type="ECO:0000313" key="5">
    <source>
        <dbReference type="Proteomes" id="UP000614601"/>
    </source>
</evidence>
<dbReference type="Pfam" id="PF00004">
    <property type="entry name" value="AAA"/>
    <property type="match status" value="1"/>
</dbReference>